<feature type="compositionally biased region" description="Basic and acidic residues" evidence="1">
    <location>
        <begin position="385"/>
        <end position="396"/>
    </location>
</feature>
<organism evidence="3 4">
    <name type="scientific">Umbelopsis ramanniana AG</name>
    <dbReference type="NCBI Taxonomy" id="1314678"/>
    <lineage>
        <taxon>Eukaryota</taxon>
        <taxon>Fungi</taxon>
        <taxon>Fungi incertae sedis</taxon>
        <taxon>Mucoromycota</taxon>
        <taxon>Mucoromycotina</taxon>
        <taxon>Umbelopsidomycetes</taxon>
        <taxon>Umbelopsidales</taxon>
        <taxon>Umbelopsidaceae</taxon>
        <taxon>Umbelopsis</taxon>
    </lineage>
</organism>
<sequence length="646" mass="71337">MSNILKANNSDTGYQHSKKAMQDTVSWKSTMPAPQSPILSSSSSSDQNGTATSFIPDTLPTDAEAAALITNLSAGVSLINQTNTISQDGTMALIPDSQNAVNVPAVEEPETRLRSRSRSTPPSGNGSEQEQDKAPITQRRGNKSNPFARLSTQPRWHNQSYMLFLALRQHPDRCLPRTELIKAALAMDKKISDELKLPKVFRGKTPMNSASAILTNNSDRYFIPYKPAGSRSTHFKLAYEPCNFQHAVEEYRIWEKKLVEHDWPYCFGIRKSNPTAHPTDTSNDIQSETTQPSDAQNEIKEMEACSISGVNTADLETFLSATAILNSETAVKRDAPVSEIRDTDIETERRRSSDGSESSGHKRSATNNTVCSENSVNGSPPAKKPKVELTEFDRYISRRKLSSSESPSSALAASKIEPDSPPPLLLSPTLLPKSEPPASPPRPAGQLKSNSAISSLPAAIEGKDTGINTTLPSEDPSHVDLADLDLSNVPQCWQDIVEVKPSTVPNSGNGLFAARDLPHNTPLGFYFGVPMTEDEFDSLKDNVGMASQYSIMYRKTVLDATDADGMPYTDPEGEMYCPFHFMNENEEKNSNITFLEGALVNQVICWTKRDIKQGEELFVWYGRDVDRHWEDANTIDTRRAHTRRKP</sequence>
<feature type="compositionally biased region" description="Polar residues" evidence="1">
    <location>
        <begin position="365"/>
        <end position="378"/>
    </location>
</feature>
<dbReference type="InterPro" id="IPR046341">
    <property type="entry name" value="SET_dom_sf"/>
</dbReference>
<dbReference type="EMBL" id="MU620937">
    <property type="protein sequence ID" value="KAI8577766.1"/>
    <property type="molecule type" value="Genomic_DNA"/>
</dbReference>
<feature type="compositionally biased region" description="Low complexity" evidence="1">
    <location>
        <begin position="403"/>
        <end position="415"/>
    </location>
</feature>
<dbReference type="AlphaFoldDB" id="A0AAD5E7N5"/>
<dbReference type="PROSITE" id="PS50280">
    <property type="entry name" value="SET"/>
    <property type="match status" value="1"/>
</dbReference>
<evidence type="ECO:0000313" key="4">
    <source>
        <dbReference type="Proteomes" id="UP001206595"/>
    </source>
</evidence>
<feature type="domain" description="SET" evidence="2">
    <location>
        <begin position="495"/>
        <end position="622"/>
    </location>
</feature>
<comment type="caution">
    <text evidence="3">The sequence shown here is derived from an EMBL/GenBank/DDBJ whole genome shotgun (WGS) entry which is preliminary data.</text>
</comment>
<keyword evidence="4" id="KW-1185">Reference proteome</keyword>
<feature type="region of interest" description="Disordered" evidence="1">
    <location>
        <begin position="96"/>
        <end position="151"/>
    </location>
</feature>
<evidence type="ECO:0000259" key="2">
    <source>
        <dbReference type="PROSITE" id="PS50280"/>
    </source>
</evidence>
<evidence type="ECO:0000256" key="1">
    <source>
        <dbReference type="SAM" id="MobiDB-lite"/>
    </source>
</evidence>
<dbReference type="SUPFAM" id="SSF82199">
    <property type="entry name" value="SET domain"/>
    <property type="match status" value="1"/>
</dbReference>
<dbReference type="GeneID" id="75915958"/>
<reference evidence="3" key="1">
    <citation type="submission" date="2021-06" db="EMBL/GenBank/DDBJ databases">
        <authorList>
            <consortium name="DOE Joint Genome Institute"/>
            <person name="Mondo S.J."/>
            <person name="Amses K.R."/>
            <person name="Simmons D.R."/>
            <person name="Longcore J.E."/>
            <person name="Seto K."/>
            <person name="Alves G.H."/>
            <person name="Bonds A.E."/>
            <person name="Quandt C.A."/>
            <person name="Davis W.J."/>
            <person name="Chang Y."/>
            <person name="Letcher P.M."/>
            <person name="Powell M.J."/>
            <person name="Kuo A."/>
            <person name="Labutti K."/>
            <person name="Pangilinan J."/>
            <person name="Andreopoulos W."/>
            <person name="Tritt A."/>
            <person name="Riley R."/>
            <person name="Hundley H."/>
            <person name="Johnson J."/>
            <person name="Lipzen A."/>
            <person name="Barry K."/>
            <person name="Berbee M.L."/>
            <person name="Buchler N.E."/>
            <person name="Grigoriev I.V."/>
            <person name="Spatafora J.W."/>
            <person name="Stajich J.E."/>
            <person name="James T.Y."/>
        </authorList>
    </citation>
    <scope>NUCLEOTIDE SEQUENCE</scope>
    <source>
        <strain evidence="3">AG</strain>
    </source>
</reference>
<feature type="compositionally biased region" description="Polar residues" evidence="1">
    <location>
        <begin position="1"/>
        <end position="15"/>
    </location>
</feature>
<feature type="compositionally biased region" description="Polar residues" evidence="1">
    <location>
        <begin position="23"/>
        <end position="39"/>
    </location>
</feature>
<feature type="region of interest" description="Disordered" evidence="1">
    <location>
        <begin position="1"/>
        <end position="57"/>
    </location>
</feature>
<dbReference type="SMART" id="SM00317">
    <property type="entry name" value="SET"/>
    <property type="match status" value="1"/>
</dbReference>
<dbReference type="Pfam" id="PF00856">
    <property type="entry name" value="SET"/>
    <property type="match status" value="1"/>
</dbReference>
<evidence type="ECO:0000313" key="3">
    <source>
        <dbReference type="EMBL" id="KAI8577766.1"/>
    </source>
</evidence>
<feature type="compositionally biased region" description="Polar residues" evidence="1">
    <location>
        <begin position="46"/>
        <end position="55"/>
    </location>
</feature>
<feature type="compositionally biased region" description="Basic and acidic residues" evidence="1">
    <location>
        <begin position="335"/>
        <end position="354"/>
    </location>
</feature>
<dbReference type="Proteomes" id="UP001206595">
    <property type="component" value="Unassembled WGS sequence"/>
</dbReference>
<protein>
    <recommendedName>
        <fullName evidence="2">SET domain-containing protein</fullName>
    </recommendedName>
</protein>
<proteinExistence type="predicted"/>
<dbReference type="RefSeq" id="XP_051442770.1">
    <property type="nucleotide sequence ID" value="XM_051590615.1"/>
</dbReference>
<accession>A0AAD5E7N5</accession>
<dbReference type="InterPro" id="IPR001214">
    <property type="entry name" value="SET_dom"/>
</dbReference>
<feature type="region of interest" description="Disordered" evidence="1">
    <location>
        <begin position="275"/>
        <end position="295"/>
    </location>
</feature>
<feature type="compositionally biased region" description="Pro residues" evidence="1">
    <location>
        <begin position="434"/>
        <end position="443"/>
    </location>
</feature>
<dbReference type="Gene3D" id="2.170.270.10">
    <property type="entry name" value="SET domain"/>
    <property type="match status" value="1"/>
</dbReference>
<gene>
    <name evidence="3" type="ORF">K450DRAFT_250739</name>
</gene>
<feature type="region of interest" description="Disordered" evidence="1">
    <location>
        <begin position="335"/>
        <end position="450"/>
    </location>
</feature>
<name>A0AAD5E7N5_UMBRA</name>
<reference evidence="3" key="2">
    <citation type="journal article" date="2022" name="Proc. Natl. Acad. Sci. U.S.A.">
        <title>Diploid-dominant life cycles characterize the early evolution of Fungi.</title>
        <authorList>
            <person name="Amses K.R."/>
            <person name="Simmons D.R."/>
            <person name="Longcore J.E."/>
            <person name="Mondo S.J."/>
            <person name="Seto K."/>
            <person name="Jeronimo G.H."/>
            <person name="Bonds A.E."/>
            <person name="Quandt C.A."/>
            <person name="Davis W.J."/>
            <person name="Chang Y."/>
            <person name="Federici B.A."/>
            <person name="Kuo A."/>
            <person name="LaButti K."/>
            <person name="Pangilinan J."/>
            <person name="Andreopoulos W."/>
            <person name="Tritt A."/>
            <person name="Riley R."/>
            <person name="Hundley H."/>
            <person name="Johnson J."/>
            <person name="Lipzen A."/>
            <person name="Barry K."/>
            <person name="Lang B.F."/>
            <person name="Cuomo C.A."/>
            <person name="Buchler N.E."/>
            <person name="Grigoriev I.V."/>
            <person name="Spatafora J.W."/>
            <person name="Stajich J.E."/>
            <person name="James T.Y."/>
        </authorList>
    </citation>
    <scope>NUCLEOTIDE SEQUENCE</scope>
    <source>
        <strain evidence="3">AG</strain>
    </source>
</reference>